<dbReference type="WBParaSite" id="HPBE_0000704601-mRNA-1">
    <property type="protein sequence ID" value="HPBE_0000704601-mRNA-1"/>
    <property type="gene ID" value="HPBE_0000704601"/>
</dbReference>
<feature type="compositionally biased region" description="Low complexity" evidence="1">
    <location>
        <begin position="290"/>
        <end position="300"/>
    </location>
</feature>
<dbReference type="Proteomes" id="UP000050761">
    <property type="component" value="Unassembled WGS sequence"/>
</dbReference>
<dbReference type="SMART" id="SM00355">
    <property type="entry name" value="ZnF_C2H2"/>
    <property type="match status" value="2"/>
</dbReference>
<proteinExistence type="predicted"/>
<gene>
    <name evidence="3" type="ORF">HPBE_LOCUS7047</name>
</gene>
<dbReference type="AlphaFoldDB" id="A0A183FJ82"/>
<dbReference type="InterPro" id="IPR013087">
    <property type="entry name" value="Znf_C2H2_type"/>
</dbReference>
<reference evidence="5" key="2">
    <citation type="submission" date="2019-09" db="UniProtKB">
        <authorList>
            <consortium name="WormBaseParasite"/>
        </authorList>
    </citation>
    <scope>IDENTIFICATION</scope>
</reference>
<organism evidence="4 5">
    <name type="scientific">Heligmosomoides polygyrus</name>
    <name type="common">Parasitic roundworm</name>
    <dbReference type="NCBI Taxonomy" id="6339"/>
    <lineage>
        <taxon>Eukaryota</taxon>
        <taxon>Metazoa</taxon>
        <taxon>Ecdysozoa</taxon>
        <taxon>Nematoda</taxon>
        <taxon>Chromadorea</taxon>
        <taxon>Rhabditida</taxon>
        <taxon>Rhabditina</taxon>
        <taxon>Rhabditomorpha</taxon>
        <taxon>Strongyloidea</taxon>
        <taxon>Heligmosomidae</taxon>
        <taxon>Heligmosomoides</taxon>
    </lineage>
</organism>
<keyword evidence="4" id="KW-1185">Reference proteome</keyword>
<evidence type="ECO:0000313" key="5">
    <source>
        <dbReference type="WBParaSite" id="HPBE_0000704601-mRNA-1"/>
    </source>
</evidence>
<accession>A0A183FJ82</accession>
<evidence type="ECO:0000313" key="4">
    <source>
        <dbReference type="Proteomes" id="UP000050761"/>
    </source>
</evidence>
<dbReference type="OrthoDB" id="10684767at2759"/>
<name>A0A183FJ82_HELPZ</name>
<accession>A0A3P7X9V1</accession>
<feature type="region of interest" description="Disordered" evidence="1">
    <location>
        <begin position="285"/>
        <end position="312"/>
    </location>
</feature>
<dbReference type="EMBL" id="UZAH01025803">
    <property type="protein sequence ID" value="VDO70740.1"/>
    <property type="molecule type" value="Genomic_DNA"/>
</dbReference>
<sequence>MDGLVGLGGKSEPGTWDAATSSNCASTRPVAQILMPKPGSWQCPFCEKAMLRKNLYFHMKAIHKCSAEQVEEIKVLVSRQAAETITPEEERVVCPLCRERFVSHELLAYHCNDEHSEDGAAGDPQDYYVFTTHFNSKTEFDEWLEEQQQRTMTSFVKRSTSDNGNSIQLRCSRSGKYVRKTDKATHTKKAVSHCSCFMNINVKSDGTVRARGCLAHVGHKVDPAQLRLTDAQRLMLKEMLEEYPYEYVLQCLRRDYPAETSKLHFITPKDLREFMVRYGIRQDARGKDVVQPQETPQQEENNLEEETVQGEDELEVVSVEAVEDEYHPEDDDVAPAGPTAEEIRMSKRTLKLPPRRSICPSASNLFPCRRMDRTTACHRDAMRHFDSQPGKVLQMSESRWRVSGGSNQCFEVQRIGECACEETEREGVHCPLCDVCPYMWSCSCGENRVGVGCMHCHAVVLYGNPHEEVDRVAEEHASESEMYGMRLEVRDPMAEEQLSESPTLSAEEVIEGWSAASPQQRKEERAQMRNAIEKKIAVVRSNVDVLVDDDSDDAMIKLIEIYDIIDTASKICLAGTEAQPRMTKAGLKRKQLLAQLYKRKLSRLTYASEIPPEEEIIDVE</sequence>
<reference evidence="3 4" key="1">
    <citation type="submission" date="2018-11" db="EMBL/GenBank/DDBJ databases">
        <authorList>
            <consortium name="Pathogen Informatics"/>
        </authorList>
    </citation>
    <scope>NUCLEOTIDE SEQUENCE [LARGE SCALE GENOMIC DNA]</scope>
</reference>
<feature type="domain" description="C2H2-type" evidence="2">
    <location>
        <begin position="94"/>
        <end position="115"/>
    </location>
</feature>
<dbReference type="InterPro" id="IPR052797">
    <property type="entry name" value="RegFact_GeneExpr_CellDeath"/>
</dbReference>
<dbReference type="PROSITE" id="PS00028">
    <property type="entry name" value="ZINC_FINGER_C2H2_1"/>
    <property type="match status" value="1"/>
</dbReference>
<protein>
    <submittedName>
        <fullName evidence="5">C2H2-type domain-containing protein</fullName>
    </submittedName>
</protein>
<evidence type="ECO:0000256" key="1">
    <source>
        <dbReference type="SAM" id="MobiDB-lite"/>
    </source>
</evidence>
<evidence type="ECO:0000313" key="3">
    <source>
        <dbReference type="EMBL" id="VDO70740.1"/>
    </source>
</evidence>
<evidence type="ECO:0000259" key="2">
    <source>
        <dbReference type="PROSITE" id="PS00028"/>
    </source>
</evidence>
<dbReference type="PANTHER" id="PTHR33936">
    <property type="entry name" value="PROTEIN CBG17840"/>
    <property type="match status" value="1"/>
</dbReference>
<feature type="compositionally biased region" description="Acidic residues" evidence="1">
    <location>
        <begin position="301"/>
        <end position="312"/>
    </location>
</feature>
<dbReference type="PANTHER" id="PTHR33936:SF18">
    <property type="entry name" value="C2H2-TYPE DOMAIN-CONTAINING PROTEIN"/>
    <property type="match status" value="1"/>
</dbReference>
<dbReference type="Gene3D" id="3.30.160.60">
    <property type="entry name" value="Classic Zinc Finger"/>
    <property type="match status" value="1"/>
</dbReference>